<dbReference type="EMBL" id="SFCI01000445">
    <property type="protein sequence ID" value="TFY79764.1"/>
    <property type="molecule type" value="Genomic_DNA"/>
</dbReference>
<dbReference type="OrthoDB" id="2289094at2759"/>
<proteinExistence type="predicted"/>
<accession>A0A4Y9ZZX1</accession>
<dbReference type="PANTHER" id="PTHR18870">
    <property type="entry name" value="PROTEIN TAG-278-RELATED"/>
    <property type="match status" value="1"/>
</dbReference>
<dbReference type="STRING" id="135208.A0A4Y9ZZX1"/>
<reference evidence="4 5" key="1">
    <citation type="submission" date="2019-02" db="EMBL/GenBank/DDBJ databases">
        <title>Genome sequencing of the rare red list fungi Hericium alpestre (H. flagellum).</title>
        <authorList>
            <person name="Buettner E."/>
            <person name="Kellner H."/>
        </authorList>
    </citation>
    <scope>NUCLEOTIDE SEQUENCE [LARGE SCALE GENOMIC DNA]</scope>
    <source>
        <strain evidence="4 5">DSM 108284</strain>
    </source>
</reference>
<name>A0A4Y9ZZX1_9AGAM</name>
<protein>
    <submittedName>
        <fullName evidence="4">Uncharacterized protein</fullName>
    </submittedName>
</protein>
<dbReference type="PANTHER" id="PTHR18870:SF9">
    <property type="entry name" value="PROTEIN TAG-278-RELATED"/>
    <property type="match status" value="1"/>
</dbReference>
<sequence>MVNILCSGFQVKGSNTTLQSEELGNLQKHVEAVEAELASTKEKLDALRAAQDSASASAATEAPVDQEALVKAKADFEAVQQEVERLKAEHTAALAELSQKLEAAEQQAAGTQQLEKEMTDLKAEREESANRVSELEVEILELREASETAEDEHAKSLARIKSLEEELTGANAATEKALQDAKTKEEANAQELEATKKQHADVLEALSQEKDTLATQLASLQTDLQTAGNALEASKAEAEAASAEHARKLEEIETAYRARQDELTEEIARINAELEGQEAKYNAKVDAVKVEHDELLRQAFEKAKHEAGDVHGQDLHSLRAESQSTIEQLRAAHQSTVDSLKAEHEEALQSQVQTLENRLNSQNTELKATGEDLAKAKAALTASLQEVEALKSQLEQARQAAASVAGASSAGQAFEVERLKKDLSNTQDDLHGLTDVFQATKESMTEMSRNHQKELEAAAVARAEEVTKLRAVHDNEIHGLAKDKAELFTKLSDMEGELATLRASVGADVPTSPRRNGTAQHSGPAVSKEELQRMYEAHNLKLRDLQADHEKATKNVQEQLEAAHSKLGELKQDIDRKNMEIKYLEQDQEESQDQITRYVKFYGFKSFLGSVFALAVVIGFV</sequence>
<organism evidence="4 5">
    <name type="scientific">Hericium alpestre</name>
    <dbReference type="NCBI Taxonomy" id="135208"/>
    <lineage>
        <taxon>Eukaryota</taxon>
        <taxon>Fungi</taxon>
        <taxon>Dikarya</taxon>
        <taxon>Basidiomycota</taxon>
        <taxon>Agaricomycotina</taxon>
        <taxon>Agaricomycetes</taxon>
        <taxon>Russulales</taxon>
        <taxon>Hericiaceae</taxon>
        <taxon>Hericium</taxon>
    </lineage>
</organism>
<evidence type="ECO:0000256" key="2">
    <source>
        <dbReference type="SAM" id="Coils"/>
    </source>
</evidence>
<feature type="coiled-coil region" evidence="2">
    <location>
        <begin position="345"/>
        <end position="436"/>
    </location>
</feature>
<feature type="region of interest" description="Disordered" evidence="3">
    <location>
        <begin position="507"/>
        <end position="527"/>
    </location>
</feature>
<evidence type="ECO:0000313" key="5">
    <source>
        <dbReference type="Proteomes" id="UP000298061"/>
    </source>
</evidence>
<keyword evidence="5" id="KW-1185">Reference proteome</keyword>
<dbReference type="Proteomes" id="UP000298061">
    <property type="component" value="Unassembled WGS sequence"/>
</dbReference>
<gene>
    <name evidence="4" type="ORF">EWM64_g4252</name>
</gene>
<feature type="coiled-coil region" evidence="2">
    <location>
        <begin position="528"/>
        <end position="594"/>
    </location>
</feature>
<evidence type="ECO:0000256" key="3">
    <source>
        <dbReference type="SAM" id="MobiDB-lite"/>
    </source>
</evidence>
<evidence type="ECO:0000256" key="1">
    <source>
        <dbReference type="ARBA" id="ARBA00023054"/>
    </source>
</evidence>
<keyword evidence="1 2" id="KW-0175">Coiled coil</keyword>
<comment type="caution">
    <text evidence="4">The sequence shown here is derived from an EMBL/GenBank/DDBJ whole genome shotgun (WGS) entry which is preliminary data.</text>
</comment>
<evidence type="ECO:0000313" key="4">
    <source>
        <dbReference type="EMBL" id="TFY79764.1"/>
    </source>
</evidence>
<feature type="coiled-coil region" evidence="2">
    <location>
        <begin position="23"/>
        <end position="291"/>
    </location>
</feature>
<dbReference type="AlphaFoldDB" id="A0A4Y9ZZX1"/>